<keyword evidence="2" id="KW-0378">Hydrolase</keyword>
<dbReference type="EMBL" id="FOHB01000001">
    <property type="protein sequence ID" value="SER76121.1"/>
    <property type="molecule type" value="Genomic_DNA"/>
</dbReference>
<feature type="compositionally biased region" description="Basic and acidic residues" evidence="1">
    <location>
        <begin position="20"/>
        <end position="33"/>
    </location>
</feature>
<dbReference type="Proteomes" id="UP000199019">
    <property type="component" value="Unassembled WGS sequence"/>
</dbReference>
<gene>
    <name evidence="2" type="ORF">SAMN05216199_1118</name>
</gene>
<dbReference type="InterPro" id="IPR042271">
    <property type="entry name" value="Zinicin_2_N"/>
</dbReference>
<keyword evidence="3" id="KW-1185">Reference proteome</keyword>
<dbReference type="NCBIfam" id="TIGR03624">
    <property type="entry name" value="putative hydrolase"/>
    <property type="match status" value="1"/>
</dbReference>
<feature type="compositionally biased region" description="Acidic residues" evidence="1">
    <location>
        <begin position="10"/>
        <end position="19"/>
    </location>
</feature>
<sequence length="545" mass="56796">MPDQPITPPDPDDEGEQGETPDKQDKPRHEPLRPRGPGESGPPPSSRPAGFGTGATPPPAGSGDSGSGLPPELEAMIGRLTGGQGIDPDMAKMLQGMGIENIDPAMLQMVTAQVQAMFAGSDDEPFNVEVATDTARKTVSAAGDSSVTAADAAKVAQAAQVAGLWLDQVTDFGPPGISTHAWSRAEWVEATMPTWRSLVEPVAEGVGRAISAAMRTQLEQLGEGALPEGLLPAGIDPRALLGQMEPMLARMSGSMFGLQVGQAVGALAQEIVSGTEIGLPLVSDQAVALLPANVDAFAEGLEVDLDQVRIYLAVREAARVRLFADVPWLGPQLLAAVRDYARDITIDTERIEAGLQQVDPTNPEALQAALQDQLFRPDPSPSQKAALSRLETYLALVEGWVDVVTERATRDHLPQTAALGEAVRRRRAIGGPAEKVFSGLVGLELRPRRLRDAANLFAAIEAQHGAAARDAAWGHPDVAPTGADLDDPLGYVERIGSPTVSDMDAALDELLREGGAGDTDGPTGDGTPDDGSDGGSTPGGSGDGR</sequence>
<organism evidence="2 3">
    <name type="scientific">Pedococcus cremeus</name>
    <dbReference type="NCBI Taxonomy" id="587636"/>
    <lineage>
        <taxon>Bacteria</taxon>
        <taxon>Bacillati</taxon>
        <taxon>Actinomycetota</taxon>
        <taxon>Actinomycetes</taxon>
        <taxon>Micrococcales</taxon>
        <taxon>Intrasporangiaceae</taxon>
        <taxon>Pedococcus</taxon>
    </lineage>
</organism>
<dbReference type="Gene3D" id="1.20.150.30">
    <property type="entry name" value="Zincin-like metallopeptidase, N-terminal domain"/>
    <property type="match status" value="1"/>
</dbReference>
<reference evidence="3" key="1">
    <citation type="submission" date="2016-10" db="EMBL/GenBank/DDBJ databases">
        <authorList>
            <person name="Varghese N."/>
            <person name="Submissions S."/>
        </authorList>
    </citation>
    <scope>NUCLEOTIDE SEQUENCE [LARGE SCALE GENOMIC DNA]</scope>
    <source>
        <strain evidence="3">CGMCC 1.6963</strain>
    </source>
</reference>
<evidence type="ECO:0000256" key="1">
    <source>
        <dbReference type="SAM" id="MobiDB-lite"/>
    </source>
</evidence>
<evidence type="ECO:0000313" key="3">
    <source>
        <dbReference type="Proteomes" id="UP000199019"/>
    </source>
</evidence>
<dbReference type="GO" id="GO:0016787">
    <property type="term" value="F:hydrolase activity"/>
    <property type="evidence" value="ECO:0007669"/>
    <property type="project" value="UniProtKB-KW"/>
</dbReference>
<accession>A0A1H9RT47</accession>
<dbReference type="Pfam" id="PF10103">
    <property type="entry name" value="Zincin_2"/>
    <property type="match status" value="1"/>
</dbReference>
<dbReference type="RefSeq" id="WP_245735613.1">
    <property type="nucleotide sequence ID" value="NZ_FOHB01000001.1"/>
</dbReference>
<dbReference type="STRING" id="587636.SAMN05216199_1118"/>
<dbReference type="PANTHER" id="PTHR39420:SF2">
    <property type="entry name" value="HYDROLASE"/>
    <property type="match status" value="1"/>
</dbReference>
<dbReference type="InterPro" id="IPR018766">
    <property type="entry name" value="Zinicin_2"/>
</dbReference>
<dbReference type="AlphaFoldDB" id="A0A1H9RT47"/>
<protein>
    <submittedName>
        <fullName evidence="2">Putative hydrolase</fullName>
    </submittedName>
</protein>
<dbReference type="SUPFAM" id="SSF55486">
    <property type="entry name" value="Metalloproteases ('zincins'), catalytic domain"/>
    <property type="match status" value="1"/>
</dbReference>
<name>A0A1H9RT47_9MICO</name>
<evidence type="ECO:0000313" key="2">
    <source>
        <dbReference type="EMBL" id="SER76121.1"/>
    </source>
</evidence>
<feature type="region of interest" description="Disordered" evidence="1">
    <location>
        <begin position="1"/>
        <end position="73"/>
    </location>
</feature>
<proteinExistence type="predicted"/>
<feature type="region of interest" description="Disordered" evidence="1">
    <location>
        <begin position="507"/>
        <end position="545"/>
    </location>
</feature>
<feature type="compositionally biased region" description="Gly residues" evidence="1">
    <location>
        <begin position="533"/>
        <end position="545"/>
    </location>
</feature>
<dbReference type="PANTHER" id="PTHR39420">
    <property type="match status" value="1"/>
</dbReference>